<feature type="domain" description="3-hydroxyacyl-CoA dehydrogenase NAD binding" evidence="5">
    <location>
        <begin position="26"/>
        <end position="136"/>
    </location>
</feature>
<dbReference type="GO" id="GO:0070403">
    <property type="term" value="F:NAD+ binding"/>
    <property type="evidence" value="ECO:0007669"/>
    <property type="project" value="InterPro"/>
</dbReference>
<dbReference type="RefSeq" id="WP_003320700.1">
    <property type="nucleotide sequence ID" value="NZ_ALPT02000115.1"/>
</dbReference>
<dbReference type="EMBL" id="JALP01000007">
    <property type="protein sequence ID" value="THG92270.1"/>
    <property type="molecule type" value="Genomic_DNA"/>
</dbReference>
<comment type="caution">
    <text evidence="6">The sequence shown here is derived from an EMBL/GenBank/DDBJ whole genome shotgun (WGS) entry which is preliminary data.</text>
</comment>
<evidence type="ECO:0000313" key="7">
    <source>
        <dbReference type="EMBL" id="THG92270.1"/>
    </source>
</evidence>
<dbReference type="InterPro" id="IPR006176">
    <property type="entry name" value="3-OHacyl-CoA_DH_NAD-bd"/>
</dbReference>
<name>A0A094WIE2_ALKAL</name>
<keyword evidence="8" id="KW-1185">Reference proteome</keyword>
<reference evidence="6 8" key="1">
    <citation type="journal article" date="2014" name="Genome Announc.">
        <title>Draft Genome Sequence of Bacillus alcalophilus AV1934, a Classic Alkaliphile Isolated from Human Feces in 1934.</title>
        <authorList>
            <person name="Attie O."/>
            <person name="Jayaprakash A."/>
            <person name="Shah H."/>
            <person name="Paulsen I.T."/>
            <person name="Morino M."/>
            <person name="Takahashi Y."/>
            <person name="Narumi I."/>
            <person name="Sachidanandam R."/>
            <person name="Satoh K."/>
            <person name="Ito M."/>
            <person name="Krulwich T.A."/>
        </authorList>
    </citation>
    <scope>NUCLEOTIDE SEQUENCE [LARGE SCALE GENOMIC DNA]</scope>
    <source>
        <strain evidence="6 8">AV1934</strain>
    </source>
</reference>
<dbReference type="Proteomes" id="UP000297014">
    <property type="component" value="Unassembled WGS sequence"/>
</dbReference>
<dbReference type="Pfam" id="PF00725">
    <property type="entry name" value="3HCDH"/>
    <property type="match status" value="1"/>
</dbReference>
<dbReference type="SUPFAM" id="SSF51735">
    <property type="entry name" value="NAD(P)-binding Rossmann-fold domains"/>
    <property type="match status" value="1"/>
</dbReference>
<dbReference type="AlphaFoldDB" id="A0A094WIE2"/>
<dbReference type="EMBL" id="ALPT02000115">
    <property type="protein sequence ID" value="KGA95673.1"/>
    <property type="molecule type" value="Genomic_DNA"/>
</dbReference>
<keyword evidence="3" id="KW-0560">Oxidoreductase</keyword>
<sequence length="249" mass="27961">MSKKSLAIFGEHLLANALADAFLETDFQVSVNQADPHTHIVIETNHLVEEKRQAMEKIETMVAEEALIVTSCLTFTATEIGSWMAHPERLIGFATYANFSEHELVEVAKPLQADSVYLAKTAELFQKIGLSVEVVEDEVGMVYPRILALIINEAAYALTEKIASAKAIDTAMKKGVNYPLGPLEWAEKIGIEDVYAVLAGLYRQFGEERYRPAPLIKKLVFAKWVGGETKKGFYHYDHFKNRQKELIEN</sequence>
<dbReference type="Pfam" id="PF02737">
    <property type="entry name" value="3HCDH_N"/>
    <property type="match status" value="1"/>
</dbReference>
<accession>A0A094WIE2</accession>
<proteinExistence type="inferred from homology"/>
<evidence type="ECO:0000313" key="6">
    <source>
        <dbReference type="EMBL" id="KGA95673.1"/>
    </source>
</evidence>
<dbReference type="InterPro" id="IPR036291">
    <property type="entry name" value="NAD(P)-bd_dom_sf"/>
</dbReference>
<evidence type="ECO:0000256" key="2">
    <source>
        <dbReference type="ARBA" id="ARBA00009463"/>
    </source>
</evidence>
<comment type="similarity">
    <text evidence="2">Belongs to the 3-hydroxyacyl-CoA dehydrogenase family.</text>
</comment>
<dbReference type="SUPFAM" id="SSF48179">
    <property type="entry name" value="6-phosphogluconate dehydrogenase C-terminal domain-like"/>
    <property type="match status" value="1"/>
</dbReference>
<protein>
    <submittedName>
        <fullName evidence="6">3-hydroxybutyryl-CoA dehydrogenase</fullName>
    </submittedName>
</protein>
<dbReference type="PANTHER" id="PTHR48075:SF5">
    <property type="entry name" value="3-HYDROXYBUTYRYL-COA DEHYDROGENASE"/>
    <property type="match status" value="1"/>
</dbReference>
<dbReference type="PANTHER" id="PTHR48075">
    <property type="entry name" value="3-HYDROXYACYL-COA DEHYDROGENASE FAMILY PROTEIN"/>
    <property type="match status" value="1"/>
</dbReference>
<evidence type="ECO:0000313" key="8">
    <source>
        <dbReference type="Proteomes" id="UP000002754"/>
    </source>
</evidence>
<dbReference type="InterPro" id="IPR013328">
    <property type="entry name" value="6PGD_dom2"/>
</dbReference>
<dbReference type="Gene3D" id="1.10.1040.10">
    <property type="entry name" value="N-(1-d-carboxylethyl)-l-norvaline Dehydrogenase, domain 2"/>
    <property type="match status" value="1"/>
</dbReference>
<dbReference type="Proteomes" id="UP000002754">
    <property type="component" value="Unassembled WGS sequence"/>
</dbReference>
<dbReference type="eggNOG" id="COG1250">
    <property type="taxonomic scope" value="Bacteria"/>
</dbReference>
<evidence type="ECO:0000313" key="9">
    <source>
        <dbReference type="Proteomes" id="UP000297014"/>
    </source>
</evidence>
<dbReference type="Gene3D" id="3.40.50.720">
    <property type="entry name" value="NAD(P)-binding Rossmann-like Domain"/>
    <property type="match status" value="1"/>
</dbReference>
<dbReference type="GO" id="GO:0006635">
    <property type="term" value="P:fatty acid beta-oxidation"/>
    <property type="evidence" value="ECO:0007669"/>
    <property type="project" value="TreeGrafter"/>
</dbReference>
<evidence type="ECO:0000259" key="5">
    <source>
        <dbReference type="Pfam" id="PF02737"/>
    </source>
</evidence>
<gene>
    <name evidence="7" type="ORF">AJ85_12440</name>
    <name evidence="6" type="ORF">BALCAV_0221050</name>
</gene>
<dbReference type="STRING" id="1218173.BALCAV_0221050"/>
<organism evidence="6 8">
    <name type="scientific">Alkalihalobacillus alcalophilus ATCC 27647 = CGMCC 1.3604</name>
    <dbReference type="NCBI Taxonomy" id="1218173"/>
    <lineage>
        <taxon>Bacteria</taxon>
        <taxon>Bacillati</taxon>
        <taxon>Bacillota</taxon>
        <taxon>Bacilli</taxon>
        <taxon>Bacillales</taxon>
        <taxon>Bacillaceae</taxon>
        <taxon>Alkalihalobacillus</taxon>
    </lineage>
</organism>
<evidence type="ECO:0000256" key="3">
    <source>
        <dbReference type="ARBA" id="ARBA00023002"/>
    </source>
</evidence>
<reference evidence="7 9" key="2">
    <citation type="submission" date="2014-01" db="EMBL/GenBank/DDBJ databases">
        <title>Draft genome sequencing of Bacillus alcalophilus CGMCC 1.3604.</title>
        <authorList>
            <person name="Yang J."/>
            <person name="Diao L."/>
            <person name="Yang S."/>
        </authorList>
    </citation>
    <scope>NUCLEOTIDE SEQUENCE [LARGE SCALE GENOMIC DNA]</scope>
    <source>
        <strain evidence="7 9">CGMCC 1.3604</strain>
    </source>
</reference>
<dbReference type="InterPro" id="IPR006108">
    <property type="entry name" value="3HC_DH_C"/>
</dbReference>
<dbReference type="OrthoDB" id="2986269at2"/>
<evidence type="ECO:0000259" key="4">
    <source>
        <dbReference type="Pfam" id="PF00725"/>
    </source>
</evidence>
<dbReference type="GO" id="GO:0008691">
    <property type="term" value="F:3-hydroxybutyryl-CoA dehydrogenase activity"/>
    <property type="evidence" value="ECO:0007669"/>
    <property type="project" value="TreeGrafter"/>
</dbReference>
<evidence type="ECO:0000256" key="1">
    <source>
        <dbReference type="ARBA" id="ARBA00005086"/>
    </source>
</evidence>
<dbReference type="InterPro" id="IPR008927">
    <property type="entry name" value="6-PGluconate_DH-like_C_sf"/>
</dbReference>
<feature type="domain" description="3-hydroxyacyl-CoA dehydrogenase C-terminal" evidence="4">
    <location>
        <begin position="140"/>
        <end position="236"/>
    </location>
</feature>
<comment type="pathway">
    <text evidence="1">Lipid metabolism; butanoate metabolism.</text>
</comment>